<reference evidence="2 3" key="1">
    <citation type="journal article" date="2019" name="Int. J. Syst. Evol. Microbiol.">
        <title>The Global Catalogue of Microorganisms (GCM) 10K type strain sequencing project: providing services to taxonomists for standard genome sequencing and annotation.</title>
        <authorList>
            <consortium name="The Broad Institute Genomics Platform"/>
            <consortium name="The Broad Institute Genome Sequencing Center for Infectious Disease"/>
            <person name="Wu L."/>
            <person name="Ma J."/>
        </authorList>
    </citation>
    <scope>NUCLEOTIDE SEQUENCE [LARGE SCALE GENOMIC DNA]</scope>
    <source>
        <strain evidence="2 3">CGMCC 1.16026</strain>
    </source>
</reference>
<protein>
    <submittedName>
        <fullName evidence="2">DUF433 domain-containing protein</fullName>
    </submittedName>
</protein>
<organism evidence="2 3">
    <name type="scientific">Halorubrum glutamatedens</name>
    <dbReference type="NCBI Taxonomy" id="2707018"/>
    <lineage>
        <taxon>Archaea</taxon>
        <taxon>Methanobacteriati</taxon>
        <taxon>Methanobacteriota</taxon>
        <taxon>Stenosarchaea group</taxon>
        <taxon>Halobacteria</taxon>
        <taxon>Halobacteriales</taxon>
        <taxon>Haloferacaceae</taxon>
        <taxon>Halorubrum</taxon>
    </lineage>
</organism>
<dbReference type="SUPFAM" id="SSF46689">
    <property type="entry name" value="Homeodomain-like"/>
    <property type="match status" value="1"/>
</dbReference>
<feature type="compositionally biased region" description="Basic and acidic residues" evidence="1">
    <location>
        <begin position="65"/>
        <end position="93"/>
    </location>
</feature>
<dbReference type="Pfam" id="PF04255">
    <property type="entry name" value="DUF433"/>
    <property type="match status" value="1"/>
</dbReference>
<dbReference type="InterPro" id="IPR009057">
    <property type="entry name" value="Homeodomain-like_sf"/>
</dbReference>
<dbReference type="AlphaFoldDB" id="A0ABD5QUB6"/>
<dbReference type="InterPro" id="IPR007367">
    <property type="entry name" value="DUF433"/>
</dbReference>
<gene>
    <name evidence="2" type="ORF">ACFPJA_13350</name>
</gene>
<dbReference type="Proteomes" id="UP001596145">
    <property type="component" value="Unassembled WGS sequence"/>
</dbReference>
<proteinExistence type="predicted"/>
<dbReference type="InterPro" id="IPR036388">
    <property type="entry name" value="WH-like_DNA-bd_sf"/>
</dbReference>
<dbReference type="Gene3D" id="1.10.10.10">
    <property type="entry name" value="Winged helix-like DNA-binding domain superfamily/Winged helix DNA-binding domain"/>
    <property type="match status" value="1"/>
</dbReference>
<sequence>MTSIVRDEAIRSGEPRVEGTRITVRDIKRRVIDAGEDPHVVAGEYEISMADLFGALTHYYEHRDAFESDEREAERTRRAGERGTRTLVEELRGENAGSTEDAA</sequence>
<accession>A0ABD5QUB6</accession>
<comment type="caution">
    <text evidence="2">The sequence shown here is derived from an EMBL/GenBank/DDBJ whole genome shotgun (WGS) entry which is preliminary data.</text>
</comment>
<evidence type="ECO:0000313" key="3">
    <source>
        <dbReference type="Proteomes" id="UP001596145"/>
    </source>
</evidence>
<evidence type="ECO:0000313" key="2">
    <source>
        <dbReference type="EMBL" id="MFC5135699.1"/>
    </source>
</evidence>
<name>A0ABD5QUB6_9EURY</name>
<evidence type="ECO:0000256" key="1">
    <source>
        <dbReference type="SAM" id="MobiDB-lite"/>
    </source>
</evidence>
<keyword evidence="3" id="KW-1185">Reference proteome</keyword>
<dbReference type="RefSeq" id="WP_122106263.1">
    <property type="nucleotide sequence ID" value="NZ_JBHSKV010000018.1"/>
</dbReference>
<dbReference type="EMBL" id="JBHSKV010000018">
    <property type="protein sequence ID" value="MFC5135699.1"/>
    <property type="molecule type" value="Genomic_DNA"/>
</dbReference>
<feature type="region of interest" description="Disordered" evidence="1">
    <location>
        <begin position="65"/>
        <end position="103"/>
    </location>
</feature>